<keyword evidence="2" id="KW-1185">Reference proteome</keyword>
<sequence>MDVNQRTNDRRKVILKWFLVIGNVIFEVLTAVFNQLSSPQKSLFALIAMLTSFIT</sequence>
<reference evidence="2" key="1">
    <citation type="journal article" date="2023" name="G3 (Bethesda)">
        <title>Genome assembly and association tests identify interacting loci associated with vigor, precocity, and sex in interspecific pistachio rootstocks.</title>
        <authorList>
            <person name="Palmer W."/>
            <person name="Jacygrad E."/>
            <person name="Sagayaradj S."/>
            <person name="Cavanaugh K."/>
            <person name="Han R."/>
            <person name="Bertier L."/>
            <person name="Beede B."/>
            <person name="Kafkas S."/>
            <person name="Golino D."/>
            <person name="Preece J."/>
            <person name="Michelmore R."/>
        </authorList>
    </citation>
    <scope>NUCLEOTIDE SEQUENCE [LARGE SCALE GENOMIC DNA]</scope>
</reference>
<name>A0ACC0YF69_9ROSI</name>
<proteinExistence type="predicted"/>
<evidence type="ECO:0000313" key="1">
    <source>
        <dbReference type="EMBL" id="KAJ0034512.1"/>
    </source>
</evidence>
<dbReference type="EMBL" id="CM047742">
    <property type="protein sequence ID" value="KAJ0034512.1"/>
    <property type="molecule type" value="Genomic_DNA"/>
</dbReference>
<evidence type="ECO:0000313" key="2">
    <source>
        <dbReference type="Proteomes" id="UP001163603"/>
    </source>
</evidence>
<comment type="caution">
    <text evidence="1">The sequence shown here is derived from an EMBL/GenBank/DDBJ whole genome shotgun (WGS) entry which is preliminary data.</text>
</comment>
<dbReference type="Proteomes" id="UP001163603">
    <property type="component" value="Chromosome 7"/>
</dbReference>
<organism evidence="1 2">
    <name type="scientific">Pistacia integerrima</name>
    <dbReference type="NCBI Taxonomy" id="434235"/>
    <lineage>
        <taxon>Eukaryota</taxon>
        <taxon>Viridiplantae</taxon>
        <taxon>Streptophyta</taxon>
        <taxon>Embryophyta</taxon>
        <taxon>Tracheophyta</taxon>
        <taxon>Spermatophyta</taxon>
        <taxon>Magnoliopsida</taxon>
        <taxon>eudicotyledons</taxon>
        <taxon>Gunneridae</taxon>
        <taxon>Pentapetalae</taxon>
        <taxon>rosids</taxon>
        <taxon>malvids</taxon>
        <taxon>Sapindales</taxon>
        <taxon>Anacardiaceae</taxon>
        <taxon>Pistacia</taxon>
    </lineage>
</organism>
<gene>
    <name evidence="1" type="ORF">Pint_24388</name>
</gene>
<protein>
    <submittedName>
        <fullName evidence="1">Uncharacterized protein</fullName>
    </submittedName>
</protein>
<accession>A0ACC0YF69</accession>